<dbReference type="PANTHER" id="PTHR15680">
    <property type="entry name" value="RIBOSOMAL PROTEIN L19"/>
    <property type="match status" value="1"/>
</dbReference>
<evidence type="ECO:0000313" key="4">
    <source>
        <dbReference type="EMBL" id="SUZ71900.1"/>
    </source>
</evidence>
<dbReference type="InterPro" id="IPR018257">
    <property type="entry name" value="Ribosomal_bL19_CS"/>
</dbReference>
<dbReference type="GO" id="GO:0003735">
    <property type="term" value="F:structural constituent of ribosome"/>
    <property type="evidence" value="ECO:0007669"/>
    <property type="project" value="InterPro"/>
</dbReference>
<dbReference type="PANTHER" id="PTHR15680:SF9">
    <property type="entry name" value="LARGE RIBOSOMAL SUBUNIT PROTEIN BL19M"/>
    <property type="match status" value="1"/>
</dbReference>
<keyword evidence="3" id="KW-0687">Ribonucleoprotein</keyword>
<evidence type="ECO:0000256" key="2">
    <source>
        <dbReference type="ARBA" id="ARBA00022980"/>
    </source>
</evidence>
<evidence type="ECO:0000256" key="3">
    <source>
        <dbReference type="ARBA" id="ARBA00023274"/>
    </source>
</evidence>
<comment type="similarity">
    <text evidence="1">Belongs to the bacterial ribosomal protein bL19 family.</text>
</comment>
<dbReference type="SUPFAM" id="SSF50104">
    <property type="entry name" value="Translation proteins SH3-like domain"/>
    <property type="match status" value="1"/>
</dbReference>
<sequence length="89" mass="9763">MSINVNVKEGKKVRQQLFKGTVIARKGSGVGETITVRKVSNGVGVERIFPLHSPSIASIKVNKVNKVRKAKLYYLRSLSGKAARLAEKK</sequence>
<dbReference type="EMBL" id="UINC01001138">
    <property type="protein sequence ID" value="SUZ71900.1"/>
    <property type="molecule type" value="Genomic_DNA"/>
</dbReference>
<dbReference type="GO" id="GO:0022625">
    <property type="term" value="C:cytosolic large ribosomal subunit"/>
    <property type="evidence" value="ECO:0007669"/>
    <property type="project" value="TreeGrafter"/>
</dbReference>
<dbReference type="NCBIfam" id="TIGR01024">
    <property type="entry name" value="rplS_bact"/>
    <property type="match status" value="1"/>
</dbReference>
<dbReference type="PROSITE" id="PS01015">
    <property type="entry name" value="RIBOSOMAL_L19"/>
    <property type="match status" value="1"/>
</dbReference>
<gene>
    <name evidence="4" type="ORF">METZ01_LOCUS24754</name>
</gene>
<dbReference type="AlphaFoldDB" id="A0A381PYF2"/>
<dbReference type="InterPro" id="IPR038657">
    <property type="entry name" value="Ribosomal_bL19_sf"/>
</dbReference>
<dbReference type="InterPro" id="IPR001857">
    <property type="entry name" value="Ribosomal_bL19"/>
</dbReference>
<keyword evidence="2" id="KW-0689">Ribosomal protein</keyword>
<organism evidence="4">
    <name type="scientific">marine metagenome</name>
    <dbReference type="NCBI Taxonomy" id="408172"/>
    <lineage>
        <taxon>unclassified sequences</taxon>
        <taxon>metagenomes</taxon>
        <taxon>ecological metagenomes</taxon>
    </lineage>
</organism>
<proteinExistence type="inferred from homology"/>
<dbReference type="GO" id="GO:0006412">
    <property type="term" value="P:translation"/>
    <property type="evidence" value="ECO:0007669"/>
    <property type="project" value="InterPro"/>
</dbReference>
<dbReference type="PIRSF" id="PIRSF002191">
    <property type="entry name" value="Ribosomal_L19"/>
    <property type="match status" value="1"/>
</dbReference>
<name>A0A381PYF2_9ZZZZ</name>
<dbReference type="Gene3D" id="2.30.30.790">
    <property type="match status" value="1"/>
</dbReference>
<dbReference type="PRINTS" id="PR00061">
    <property type="entry name" value="RIBOSOMALL19"/>
</dbReference>
<reference evidence="4" key="1">
    <citation type="submission" date="2018-05" db="EMBL/GenBank/DDBJ databases">
        <authorList>
            <person name="Lanie J.A."/>
            <person name="Ng W.-L."/>
            <person name="Kazmierczak K.M."/>
            <person name="Andrzejewski T.M."/>
            <person name="Davidsen T.M."/>
            <person name="Wayne K.J."/>
            <person name="Tettelin H."/>
            <person name="Glass J.I."/>
            <person name="Rusch D."/>
            <person name="Podicherti R."/>
            <person name="Tsui H.-C.T."/>
            <person name="Winkler M.E."/>
        </authorList>
    </citation>
    <scope>NUCLEOTIDE SEQUENCE</scope>
</reference>
<dbReference type="InterPro" id="IPR008991">
    <property type="entry name" value="Translation_prot_SH3-like_sf"/>
</dbReference>
<evidence type="ECO:0008006" key="5">
    <source>
        <dbReference type="Google" id="ProtNLM"/>
    </source>
</evidence>
<dbReference type="Pfam" id="PF01245">
    <property type="entry name" value="Ribosomal_L19"/>
    <property type="match status" value="1"/>
</dbReference>
<protein>
    <recommendedName>
        <fullName evidence="5">50S ribosomal protein L19</fullName>
    </recommendedName>
</protein>
<evidence type="ECO:0000256" key="1">
    <source>
        <dbReference type="ARBA" id="ARBA00005781"/>
    </source>
</evidence>
<accession>A0A381PYF2</accession>